<evidence type="ECO:0000313" key="7">
    <source>
        <dbReference type="EMBL" id="KAK3268018.1"/>
    </source>
</evidence>
<evidence type="ECO:0000313" key="8">
    <source>
        <dbReference type="Proteomes" id="UP001190700"/>
    </source>
</evidence>
<feature type="compositionally biased region" description="Polar residues" evidence="4">
    <location>
        <begin position="978"/>
        <end position="988"/>
    </location>
</feature>
<feature type="transmembrane region" description="Helical" evidence="5">
    <location>
        <begin position="706"/>
        <end position="726"/>
    </location>
</feature>
<evidence type="ECO:0000256" key="1">
    <source>
        <dbReference type="ARBA" id="ARBA00004430"/>
    </source>
</evidence>
<dbReference type="Proteomes" id="UP001190700">
    <property type="component" value="Unassembled WGS sequence"/>
</dbReference>
<proteinExistence type="predicted"/>
<dbReference type="InterPro" id="IPR032675">
    <property type="entry name" value="LRR_dom_sf"/>
</dbReference>
<dbReference type="InterPro" id="IPR050994">
    <property type="entry name" value="At_inactive_RLKs"/>
</dbReference>
<keyword evidence="5" id="KW-1133">Transmembrane helix</keyword>
<keyword evidence="8" id="KW-1185">Reference proteome</keyword>
<feature type="transmembrane region" description="Helical" evidence="5">
    <location>
        <begin position="394"/>
        <end position="414"/>
    </location>
</feature>
<evidence type="ECO:0000256" key="2">
    <source>
        <dbReference type="ARBA" id="ARBA00022614"/>
    </source>
</evidence>
<feature type="region of interest" description="Disordered" evidence="4">
    <location>
        <begin position="953"/>
        <end position="988"/>
    </location>
</feature>
<keyword evidence="2" id="KW-0433">Leucine-rich repeat</keyword>
<keyword evidence="3" id="KW-0677">Repeat</keyword>
<evidence type="ECO:0000256" key="6">
    <source>
        <dbReference type="SAM" id="SignalP"/>
    </source>
</evidence>
<keyword evidence="5" id="KW-0472">Membrane</keyword>
<dbReference type="Gene3D" id="3.80.10.10">
    <property type="entry name" value="Ribonuclease Inhibitor"/>
    <property type="match status" value="2"/>
</dbReference>
<evidence type="ECO:0000256" key="4">
    <source>
        <dbReference type="SAM" id="MobiDB-lite"/>
    </source>
</evidence>
<feature type="chain" id="PRO_5042062420" evidence="6">
    <location>
        <begin position="27"/>
        <end position="1113"/>
    </location>
</feature>
<dbReference type="FunFam" id="3.80.10.10:FF:000041">
    <property type="entry name" value="LRR receptor-like serine/threonine-protein kinase ERECTA"/>
    <property type="match status" value="1"/>
</dbReference>
<evidence type="ECO:0000256" key="5">
    <source>
        <dbReference type="SAM" id="Phobius"/>
    </source>
</evidence>
<feature type="transmembrane region" description="Helical" evidence="5">
    <location>
        <begin position="1092"/>
        <end position="1111"/>
    </location>
</feature>
<dbReference type="InterPro" id="IPR001611">
    <property type="entry name" value="Leu-rich_rpt"/>
</dbReference>
<keyword evidence="5" id="KW-0812">Transmembrane</keyword>
<feature type="transmembrane region" description="Helical" evidence="5">
    <location>
        <begin position="494"/>
        <end position="512"/>
    </location>
</feature>
<organism evidence="7 8">
    <name type="scientific">Cymbomonas tetramitiformis</name>
    <dbReference type="NCBI Taxonomy" id="36881"/>
    <lineage>
        <taxon>Eukaryota</taxon>
        <taxon>Viridiplantae</taxon>
        <taxon>Chlorophyta</taxon>
        <taxon>Pyramimonadophyceae</taxon>
        <taxon>Pyramimonadales</taxon>
        <taxon>Pyramimonadaceae</taxon>
        <taxon>Cymbomonas</taxon>
    </lineage>
</organism>
<feature type="transmembrane region" description="Helical" evidence="5">
    <location>
        <begin position="441"/>
        <end position="463"/>
    </location>
</feature>
<keyword evidence="6" id="KW-0732">Signal</keyword>
<gene>
    <name evidence="7" type="ORF">CYMTET_23453</name>
</gene>
<dbReference type="PANTHER" id="PTHR48010">
    <property type="entry name" value="OS05G0588300 PROTEIN"/>
    <property type="match status" value="1"/>
</dbReference>
<protein>
    <submittedName>
        <fullName evidence="7">Uncharacterized protein</fullName>
    </submittedName>
</protein>
<reference evidence="7 8" key="1">
    <citation type="journal article" date="2015" name="Genome Biol. Evol.">
        <title>Comparative Genomics of a Bacterivorous Green Alga Reveals Evolutionary Causalities and Consequences of Phago-Mixotrophic Mode of Nutrition.</title>
        <authorList>
            <person name="Burns J.A."/>
            <person name="Paasch A."/>
            <person name="Narechania A."/>
            <person name="Kim E."/>
        </authorList>
    </citation>
    <scope>NUCLEOTIDE SEQUENCE [LARGE SCALE GENOMIC DNA]</scope>
    <source>
        <strain evidence="7 8">PLY_AMNH</strain>
    </source>
</reference>
<sequence length="1113" mass="118370">MVQGRRQSLWLFCQIILSVLVVGSHCDTIRDTAEYKACVSAPTACTSLVLCKKSLSGSLPSDLGLLSQLVLLQLSSNNLTGTIPTELGMIKSLLSMELDNNHLTGSIPTELGDLAKLQHMHLHTNSLAGLIPDEILQHSTLKALDLHSNSLHGSIALAAPHPSGPPLVFQRLELYDNSLTGALPVAGLCARPGLIRVALGGNALTGTLPPCLANLTALQELRAEGNQLSGTLPEAVCLAAALTQLFLADNRLSGSLPACLLAASPLRNVSLGYNALHGTLPKVAAVTTPTAPTRILDLQHNQLRGTVPAALAADADSFQALSLSSNQFSCELPSQLAHLEGREGGAISVLKGNQFGCWAFGGYKPTPGGLHAVGLMDPAMDPGAATYWCGNSQFWLPFLAQGSGLVLLLSAAAYSGALGRMGRPTLGGWWRGADGAWLRRAVGAVTGTGTSVALVCALAWSVLAPVYHWKAQSRYTCQHLHRVSLALKVQGTSVATLVFMVVVMACFVVLRLTRGGARRFRPPFRILALTVSPRAPSDAAPDPDDWAAWDQQGDIGHALLAAHSPRQQIMQEAAGSAGSPDVGEAPEPASGIATWWDDVEQATRMAGAAALVLATCAVGLVPDALWAYADNEHPGCIWEVFPGSGSKGFSTWRHAHSSAFKLALPAVIAATKVLLRGCALPCVSELVARLLVGSCTAENRQRHFRCVQVTTTILSASILVLVPLLARALGDNQCFAAAWCNSSVETYEVPAENPYCSDMGLVADCCMSSADARRCNAGTSSVDCDLSPSDESCLRSCSMLRRCQSWRPSEPSQFTYARDAPDFNFHLCTSAVLQAYAPIMILILGMHVWLAALALVMPLFWWPLPKLVCSILEIPIQWGHPVHLKGLVFEDGLPQIYVHPIQIHSVSPGSPLYDGEEVAVLSPCSVSQTPLSLPQRTYDSDTSAVLKLEHVQPYGPDDDGSAAVGSGVSKVHQESRKTPSPSQQSFVSTPCQYGAREGTLVSDEMDPLFLCDWDVASTIAKQHHGLLDVLMISVTFGIAAPLVAAFGTLTAALLSLCSVHYLGCINELFALYELTKPTGIPAYQGLPRACSYAVAMVGMLFWALYFGLYIFKA</sequence>
<feature type="transmembrane region" description="Helical" evidence="5">
    <location>
        <begin position="1026"/>
        <end position="1046"/>
    </location>
</feature>
<dbReference type="GO" id="GO:0005930">
    <property type="term" value="C:axoneme"/>
    <property type="evidence" value="ECO:0007669"/>
    <property type="project" value="UniProtKB-SubCell"/>
</dbReference>
<dbReference type="SUPFAM" id="SSF52058">
    <property type="entry name" value="L domain-like"/>
    <property type="match status" value="1"/>
</dbReference>
<feature type="transmembrane region" description="Helical" evidence="5">
    <location>
        <begin position="835"/>
        <end position="862"/>
    </location>
</feature>
<comment type="subcellular location">
    <subcellularLocation>
        <location evidence="1">Cytoplasm</location>
        <location evidence="1">Cytoskeleton</location>
        <location evidence="1">Cilium axoneme</location>
    </subcellularLocation>
</comment>
<dbReference type="EMBL" id="LGRX02012062">
    <property type="protein sequence ID" value="KAK3268018.1"/>
    <property type="molecule type" value="Genomic_DNA"/>
</dbReference>
<evidence type="ECO:0000256" key="3">
    <source>
        <dbReference type="ARBA" id="ARBA00022737"/>
    </source>
</evidence>
<accession>A0AAE0FYA2</accession>
<dbReference type="PANTHER" id="PTHR48010:SF5">
    <property type="entry name" value="PROTEIN TOO MANY MOUTHS"/>
    <property type="match status" value="1"/>
</dbReference>
<feature type="signal peptide" evidence="6">
    <location>
        <begin position="1"/>
        <end position="26"/>
    </location>
</feature>
<dbReference type="Pfam" id="PF00560">
    <property type="entry name" value="LRR_1"/>
    <property type="match status" value="1"/>
</dbReference>
<comment type="caution">
    <text evidence="7">The sequence shown here is derived from an EMBL/GenBank/DDBJ whole genome shotgun (WGS) entry which is preliminary data.</text>
</comment>
<name>A0AAE0FYA2_9CHLO</name>
<dbReference type="AlphaFoldDB" id="A0AAE0FYA2"/>